<dbReference type="AlphaFoldDB" id="A0A914CDS1"/>
<evidence type="ECO:0000313" key="2">
    <source>
        <dbReference type="WBParaSite" id="ACRNAN_Path_954.g3673.t1"/>
    </source>
</evidence>
<accession>A0A914CDS1</accession>
<evidence type="ECO:0000313" key="1">
    <source>
        <dbReference type="Proteomes" id="UP000887540"/>
    </source>
</evidence>
<protein>
    <submittedName>
        <fullName evidence="2">Uncharacterized protein</fullName>
    </submittedName>
</protein>
<dbReference type="Proteomes" id="UP000887540">
    <property type="component" value="Unplaced"/>
</dbReference>
<name>A0A914CDS1_9BILA</name>
<proteinExistence type="predicted"/>
<sequence length="104" mass="11999">MNQVQRLTKPILSIPPTSRWRLRSEPPGIPYQIPDKETYAVPGWLLAQTLSEKKLAYATHVEKMKKLLEHKIEPAPPNFTPIQTFDPARIEKAKVVIEKRMKVT</sequence>
<keyword evidence="1" id="KW-1185">Reference proteome</keyword>
<organism evidence="1 2">
    <name type="scientific">Acrobeloides nanus</name>
    <dbReference type="NCBI Taxonomy" id="290746"/>
    <lineage>
        <taxon>Eukaryota</taxon>
        <taxon>Metazoa</taxon>
        <taxon>Ecdysozoa</taxon>
        <taxon>Nematoda</taxon>
        <taxon>Chromadorea</taxon>
        <taxon>Rhabditida</taxon>
        <taxon>Tylenchina</taxon>
        <taxon>Cephalobomorpha</taxon>
        <taxon>Cephaloboidea</taxon>
        <taxon>Cephalobidae</taxon>
        <taxon>Acrobeloides</taxon>
    </lineage>
</organism>
<reference evidence="2" key="1">
    <citation type="submission" date="2022-11" db="UniProtKB">
        <authorList>
            <consortium name="WormBaseParasite"/>
        </authorList>
    </citation>
    <scope>IDENTIFICATION</scope>
</reference>
<dbReference type="WBParaSite" id="ACRNAN_Path_954.g3673.t1">
    <property type="protein sequence ID" value="ACRNAN_Path_954.g3673.t1"/>
    <property type="gene ID" value="ACRNAN_Path_954.g3673"/>
</dbReference>